<dbReference type="AlphaFoldDB" id="A0A0K6HRP1"/>
<evidence type="ECO:0000313" key="2">
    <source>
        <dbReference type="Proteomes" id="UP000183649"/>
    </source>
</evidence>
<accession>A0A0K6HRP1</accession>
<proteinExistence type="predicted"/>
<reference evidence="2" key="1">
    <citation type="submission" date="2015-08" db="EMBL/GenBank/DDBJ databases">
        <authorList>
            <person name="Varghese N."/>
        </authorList>
    </citation>
    <scope>NUCLEOTIDE SEQUENCE [LARGE SCALE GENOMIC DNA]</scope>
    <source>
        <strain evidence="2">DSM 18181</strain>
    </source>
</reference>
<dbReference type="InterPro" id="IPR036188">
    <property type="entry name" value="FAD/NAD-bd_sf"/>
</dbReference>
<keyword evidence="2" id="KW-1185">Reference proteome</keyword>
<dbReference type="Gene3D" id="3.40.630.10">
    <property type="entry name" value="Zn peptidases"/>
    <property type="match status" value="1"/>
</dbReference>
<dbReference type="OrthoDB" id="7263223at2"/>
<name>A0A0K6HRP1_9BURK</name>
<protein>
    <submittedName>
        <fullName evidence="1">Uncharacterized protein</fullName>
    </submittedName>
</protein>
<dbReference type="EMBL" id="CYHF01000001">
    <property type="protein sequence ID" value="CUA93702.1"/>
    <property type="molecule type" value="Genomic_DNA"/>
</dbReference>
<gene>
    <name evidence="1" type="ORF">Ga0061069_101327</name>
</gene>
<dbReference type="STRING" id="339866.GCA_001418255_00325"/>
<dbReference type="Proteomes" id="UP000183649">
    <property type="component" value="Unassembled WGS sequence"/>
</dbReference>
<sequence>MPISVTELRHVKPAGLAVAVLGAGDVGSAVAHALFGHGIPVLLVESAQPTAPRRGMCWVDAVFDGSAKLLGVRAVRVFQPHEAMGAFVHRRWIALAVEPELPQWLTQLDITLVVDARLRKHAESQPDLRALASLSVGIGPGYVAGYNADVVVESAWGEALGQVIYSGPASALAGESRPILGVGRERLVYAPQAGQFLSHLRIGDAVRAGERVGVLQVSQGEWLELRAPIDGVLRGLTRPGVQVPPRAKLIEVDPRGDPALCRGLGERPMRIAQGVMQAVNHLQGAAKSGASTARQHAA</sequence>
<evidence type="ECO:0000313" key="1">
    <source>
        <dbReference type="EMBL" id="CUA93702.1"/>
    </source>
</evidence>
<dbReference type="SUPFAM" id="SSF51905">
    <property type="entry name" value="FAD/NAD(P)-binding domain"/>
    <property type="match status" value="1"/>
</dbReference>
<organism evidence="1 2">
    <name type="scientific">Thiomonas bhubaneswarensis</name>
    <dbReference type="NCBI Taxonomy" id="339866"/>
    <lineage>
        <taxon>Bacteria</taxon>
        <taxon>Pseudomonadati</taxon>
        <taxon>Pseudomonadota</taxon>
        <taxon>Betaproteobacteria</taxon>
        <taxon>Burkholderiales</taxon>
        <taxon>Thiomonas</taxon>
    </lineage>
</organism>
<dbReference type="RefSeq" id="WP_055449269.1">
    <property type="nucleotide sequence ID" value="NZ_CYHF01000001.1"/>
</dbReference>